<dbReference type="EMBL" id="FPJG01000006">
    <property type="protein sequence ID" value="SFW92057.1"/>
    <property type="molecule type" value="Genomic_DNA"/>
</dbReference>
<dbReference type="STRING" id="546364.SAMN04489730_8358"/>
<evidence type="ECO:0000256" key="1">
    <source>
        <dbReference type="SAM" id="Phobius"/>
    </source>
</evidence>
<gene>
    <name evidence="2" type="ORF">SAMN04489730_8358</name>
</gene>
<dbReference type="AlphaFoldDB" id="A0A1K1T604"/>
<reference evidence="3" key="1">
    <citation type="submission" date="2016-11" db="EMBL/GenBank/DDBJ databases">
        <authorList>
            <person name="Varghese N."/>
            <person name="Submissions S."/>
        </authorList>
    </citation>
    <scope>NUCLEOTIDE SEQUENCE [LARGE SCALE GENOMIC DNA]</scope>
    <source>
        <strain evidence="3">DSM 44671</strain>
    </source>
</reference>
<feature type="transmembrane region" description="Helical" evidence="1">
    <location>
        <begin position="64"/>
        <end position="90"/>
    </location>
</feature>
<name>A0A1K1T604_9PSEU</name>
<feature type="transmembrane region" description="Helical" evidence="1">
    <location>
        <begin position="179"/>
        <end position="196"/>
    </location>
</feature>
<evidence type="ECO:0000313" key="3">
    <source>
        <dbReference type="Proteomes" id="UP000182740"/>
    </source>
</evidence>
<evidence type="ECO:0000313" key="2">
    <source>
        <dbReference type="EMBL" id="SFW92057.1"/>
    </source>
</evidence>
<proteinExistence type="predicted"/>
<keyword evidence="1" id="KW-1133">Transmembrane helix</keyword>
<feature type="transmembrane region" description="Helical" evidence="1">
    <location>
        <begin position="25"/>
        <end position="44"/>
    </location>
</feature>
<protein>
    <submittedName>
        <fullName evidence="2">Uncharacterized protein</fullName>
    </submittedName>
</protein>
<feature type="transmembrane region" description="Helical" evidence="1">
    <location>
        <begin position="111"/>
        <end position="134"/>
    </location>
</feature>
<accession>A0A1K1T604</accession>
<organism evidence="2 3">
    <name type="scientific">Amycolatopsis australiensis</name>
    <dbReference type="NCBI Taxonomy" id="546364"/>
    <lineage>
        <taxon>Bacteria</taxon>
        <taxon>Bacillati</taxon>
        <taxon>Actinomycetota</taxon>
        <taxon>Actinomycetes</taxon>
        <taxon>Pseudonocardiales</taxon>
        <taxon>Pseudonocardiaceae</taxon>
        <taxon>Amycolatopsis</taxon>
    </lineage>
</organism>
<dbReference type="Proteomes" id="UP000182740">
    <property type="component" value="Unassembled WGS sequence"/>
</dbReference>
<keyword evidence="1" id="KW-0472">Membrane</keyword>
<keyword evidence="3" id="KW-1185">Reference proteome</keyword>
<keyword evidence="1" id="KW-0812">Transmembrane</keyword>
<sequence>MWLVDMSLNSAETAPTAWWARAPAIVLDVAVGTALLYFLGWVRTDATYRTLNVNVSMLSLNPAVYVYRGFIVLLPAILLLGFIVVVASALHRRFVVRTPDTHKGQGRVRRALIAIRSAGWLGLTTTATATIAVVSQGGAPPYWLPYVLAASSAALGYADQSAAAKTHKGGRSRGVRASALVVLSVAGTLMIIMSYAERLGVQQGQQFLATAQDQPTVTLHTKERLSIAGAGVKVVRMTDEGSEFHYRYTGLVLLIRSGDDYLLAPRGLTPDSPRPVFVVPRDKGRLDLGTW</sequence>
<feature type="transmembrane region" description="Helical" evidence="1">
    <location>
        <begin position="140"/>
        <end position="158"/>
    </location>
</feature>